<keyword evidence="1 3" id="KW-0853">WD repeat</keyword>
<dbReference type="Pfam" id="PF00400">
    <property type="entry name" value="WD40"/>
    <property type="match status" value="1"/>
</dbReference>
<dbReference type="Gene3D" id="2.130.10.10">
    <property type="entry name" value="YVTN repeat-like/Quinoprotein amine dehydrogenase"/>
    <property type="match status" value="1"/>
</dbReference>
<dbReference type="InterPro" id="IPR001680">
    <property type="entry name" value="WD40_rpt"/>
</dbReference>
<dbReference type="PANTHER" id="PTHR44006">
    <property type="entry name" value="U5 SMALL NUCLEAR RIBONUCLEOPROTEIN 40 KDA PROTEIN"/>
    <property type="match status" value="1"/>
</dbReference>
<evidence type="ECO:0000256" key="1">
    <source>
        <dbReference type="ARBA" id="ARBA00022574"/>
    </source>
</evidence>
<sequence>MLQIFSEEQIQEIINNILVQKNDQGILYLEQYNINYIQNYIIQNFKEIKELLSNQNSLDIVDFVYLMVDKIVDHTIGNYNDAIYISISLCDFFKAVCQFEQNKQKLTFKDISNFICQFNIKKQREIESKLLPLENKFNLNIQEKTFQDIDFQAPIILQENDSKLKRISKEKVHMDSVHHNKNQIIQSRYIEEQDQIITLDSYSDIFLFYNNDCKNIKKLKIQSQFIKGQACLDFFWSQKQQRIGSCFKDGFLAFWEARDNFQFEKVFQVGQIEEQYKIWYVETINQWITCDKLNNIYFWDLENEKYTHSISFSKAIIDVCEVQYLQKAVILIQENTIVLLDLIQKKKIQQLQGQQNKIHSIAFFKQYQTILTAGYDNYISIYNITEQFNDFNLIGNLKKHQTIITAIVCVENTPMVISADDLFLIKIWDIRTQTCIQNLNTELRNSIKQMHIMKNRLCLVTSKIIMFKFEENIEKNNKQMQDLYCINLQGNINDNKLYVCTNKDLRVYNLLDGKANYVIQSKNDFIESFNLCLGKKIILASKGEIKLYKGENYEEIQIKQPFKNREYFDIIFAIKVDNFNGLITMGTSNGVITIHKEISMEILRKINLKRNIKIIEQSVYHNILIICDTQNQILFFNYEYCKIMTVLQIEDDTTCIKFMDGYESIILSTLNGDIFIIEFNTNV</sequence>
<feature type="non-terminal residue" evidence="4">
    <location>
        <position position="683"/>
    </location>
</feature>
<keyword evidence="2" id="KW-0677">Repeat</keyword>
<dbReference type="Proteomes" id="UP000008983">
    <property type="component" value="Unassembled WGS sequence"/>
</dbReference>
<dbReference type="SUPFAM" id="SSF117289">
    <property type="entry name" value="Nucleoporin domain"/>
    <property type="match status" value="1"/>
</dbReference>
<feature type="repeat" description="WD" evidence="3">
    <location>
        <begin position="351"/>
        <end position="384"/>
    </location>
</feature>
<proteinExistence type="predicted"/>
<evidence type="ECO:0000313" key="4">
    <source>
        <dbReference type="EMBL" id="EGR30377.1"/>
    </source>
</evidence>
<evidence type="ECO:0000256" key="2">
    <source>
        <dbReference type="ARBA" id="ARBA00022737"/>
    </source>
</evidence>
<dbReference type="GO" id="GO:0071013">
    <property type="term" value="C:catalytic step 2 spliceosome"/>
    <property type="evidence" value="ECO:0007669"/>
    <property type="project" value="TreeGrafter"/>
</dbReference>
<keyword evidence="5" id="KW-1185">Reference proteome</keyword>
<dbReference type="SUPFAM" id="SSF50978">
    <property type="entry name" value="WD40 repeat-like"/>
    <property type="match status" value="1"/>
</dbReference>
<feature type="repeat" description="WD" evidence="3">
    <location>
        <begin position="397"/>
        <end position="438"/>
    </location>
</feature>
<evidence type="ECO:0000256" key="3">
    <source>
        <dbReference type="PROSITE-ProRule" id="PRU00221"/>
    </source>
</evidence>
<dbReference type="GO" id="GO:0003723">
    <property type="term" value="F:RNA binding"/>
    <property type="evidence" value="ECO:0007669"/>
    <property type="project" value="TreeGrafter"/>
</dbReference>
<name>G0QWN0_ICHMU</name>
<dbReference type="EMBL" id="GL984002">
    <property type="protein sequence ID" value="EGR30377.1"/>
    <property type="molecule type" value="Genomic_DNA"/>
</dbReference>
<evidence type="ECO:0008006" key="6">
    <source>
        <dbReference type="Google" id="ProtNLM"/>
    </source>
</evidence>
<accession>G0QWN0</accession>
<dbReference type="PANTHER" id="PTHR44006:SF1">
    <property type="entry name" value="U5 SMALL NUCLEAR RIBONUCLEOPROTEIN 40 KDA PROTEIN"/>
    <property type="match status" value="1"/>
</dbReference>
<dbReference type="OrthoDB" id="10251605at2759"/>
<protein>
    <recommendedName>
        <fullName evidence="6">WD40-repeat-containing domain</fullName>
    </recommendedName>
</protein>
<dbReference type="RefSeq" id="XP_004031964.1">
    <property type="nucleotide sequence ID" value="XM_004031916.1"/>
</dbReference>
<dbReference type="InterPro" id="IPR015943">
    <property type="entry name" value="WD40/YVTN_repeat-like_dom_sf"/>
</dbReference>
<organism evidence="4 5">
    <name type="scientific">Ichthyophthirius multifiliis</name>
    <name type="common">White spot disease agent</name>
    <name type="synonym">Ich</name>
    <dbReference type="NCBI Taxonomy" id="5932"/>
    <lineage>
        <taxon>Eukaryota</taxon>
        <taxon>Sar</taxon>
        <taxon>Alveolata</taxon>
        <taxon>Ciliophora</taxon>
        <taxon>Intramacronucleata</taxon>
        <taxon>Oligohymenophorea</taxon>
        <taxon>Hymenostomatida</taxon>
        <taxon>Ophryoglenina</taxon>
        <taxon>Ichthyophthirius</taxon>
    </lineage>
</organism>
<gene>
    <name evidence="4" type="ORF">IMG5_133440</name>
</gene>
<dbReference type="PROSITE" id="PS50082">
    <property type="entry name" value="WD_REPEATS_2"/>
    <property type="match status" value="2"/>
</dbReference>
<dbReference type="SMART" id="SM00320">
    <property type="entry name" value="WD40"/>
    <property type="match status" value="3"/>
</dbReference>
<dbReference type="OMA" id="FTKEISH"/>
<reference evidence="4 5" key="1">
    <citation type="submission" date="2011-07" db="EMBL/GenBank/DDBJ databases">
        <authorList>
            <person name="Coyne R."/>
            <person name="Brami D."/>
            <person name="Johnson J."/>
            <person name="Hostetler J."/>
            <person name="Hannick L."/>
            <person name="Clark T."/>
            <person name="Cassidy-Hanley D."/>
            <person name="Inman J."/>
        </authorList>
    </citation>
    <scope>NUCLEOTIDE SEQUENCE [LARGE SCALE GENOMIC DNA]</scope>
    <source>
        <strain evidence="4 5">G5</strain>
    </source>
</reference>
<dbReference type="eggNOG" id="KOG4155">
    <property type="taxonomic scope" value="Eukaryota"/>
</dbReference>
<dbReference type="GeneID" id="14906487"/>
<dbReference type="STRING" id="857967.G0QWN0"/>
<dbReference type="InterPro" id="IPR036322">
    <property type="entry name" value="WD40_repeat_dom_sf"/>
</dbReference>
<dbReference type="InParanoid" id="G0QWN0"/>
<dbReference type="AlphaFoldDB" id="G0QWN0"/>
<dbReference type="InterPro" id="IPR052234">
    <property type="entry name" value="U5_snRNP_Component"/>
</dbReference>
<evidence type="ECO:0000313" key="5">
    <source>
        <dbReference type="Proteomes" id="UP000008983"/>
    </source>
</evidence>